<dbReference type="InterPro" id="IPR019741">
    <property type="entry name" value="Galactokinase_CS"/>
</dbReference>
<dbReference type="InterPro" id="IPR020568">
    <property type="entry name" value="Ribosomal_Su5_D2-typ_SF"/>
</dbReference>
<proteinExistence type="inferred from homology"/>
<dbReference type="PROSITE" id="PS00627">
    <property type="entry name" value="GHMP_KINASES_ATP"/>
    <property type="match status" value="1"/>
</dbReference>
<dbReference type="InterPro" id="IPR006204">
    <property type="entry name" value="GHMP_kinase_N_dom"/>
</dbReference>
<keyword evidence="8" id="KW-0299">Galactose metabolism</keyword>
<keyword evidence="5" id="KW-0418">Kinase</keyword>
<dbReference type="GO" id="GO:0006012">
    <property type="term" value="P:galactose metabolic process"/>
    <property type="evidence" value="ECO:0007669"/>
    <property type="project" value="UniProtKB-UniRule"/>
</dbReference>
<dbReference type="GO" id="GO:0005829">
    <property type="term" value="C:cytosol"/>
    <property type="evidence" value="ECO:0007669"/>
    <property type="project" value="TreeGrafter"/>
</dbReference>
<dbReference type="GO" id="GO:0046872">
    <property type="term" value="F:metal ion binding"/>
    <property type="evidence" value="ECO:0007669"/>
    <property type="project" value="UniProtKB-KW"/>
</dbReference>
<dbReference type="PIRSF" id="PIRSF000530">
    <property type="entry name" value="Galactokinase"/>
    <property type="match status" value="1"/>
</dbReference>
<dbReference type="Pfam" id="PF00288">
    <property type="entry name" value="GHMP_kinases_N"/>
    <property type="match status" value="1"/>
</dbReference>
<dbReference type="PANTHER" id="PTHR10457">
    <property type="entry name" value="MEVALONATE KINASE/GALACTOKINASE"/>
    <property type="match status" value="1"/>
</dbReference>
<evidence type="ECO:0000256" key="7">
    <source>
        <dbReference type="ARBA" id="ARBA00022842"/>
    </source>
</evidence>
<dbReference type="PRINTS" id="PR00959">
    <property type="entry name" value="MEVGALKINASE"/>
</dbReference>
<evidence type="ECO:0000256" key="6">
    <source>
        <dbReference type="ARBA" id="ARBA00022840"/>
    </source>
</evidence>
<keyword evidence="7" id="KW-0460">Magnesium</keyword>
<dbReference type="InterPro" id="IPR013750">
    <property type="entry name" value="GHMP_kinase_C_dom"/>
</dbReference>
<gene>
    <name evidence="14" type="primary">galK</name>
    <name evidence="14" type="ORF">ABLG96_02075</name>
</gene>
<evidence type="ECO:0000256" key="1">
    <source>
        <dbReference type="ARBA" id="ARBA00006566"/>
    </source>
</evidence>
<keyword evidence="3" id="KW-0479">Metal-binding</keyword>
<dbReference type="Pfam" id="PF08544">
    <property type="entry name" value="GHMP_kinases_C"/>
    <property type="match status" value="1"/>
</dbReference>
<dbReference type="EMBL" id="CP159218">
    <property type="protein sequence ID" value="XCG64157.1"/>
    <property type="molecule type" value="Genomic_DNA"/>
</dbReference>
<evidence type="ECO:0000256" key="4">
    <source>
        <dbReference type="ARBA" id="ARBA00022741"/>
    </source>
</evidence>
<dbReference type="Gene3D" id="3.30.70.890">
    <property type="entry name" value="GHMP kinase, C-terminal domain"/>
    <property type="match status" value="1"/>
</dbReference>
<dbReference type="AlphaFoldDB" id="A0AAU8DPD6"/>
<dbReference type="InterPro" id="IPR019539">
    <property type="entry name" value="GalKase_N"/>
</dbReference>
<sequence length="397" mass="40750">MSSRSIPATHAEALYHTTYGGLPDGVWSSPGRVNLIGEHTDYTGGLVLPFAIDDRAVVAAGRIDEPVVRIVSSQRPGGIIEIPIRQLRPGSAAATGWPAYPAGAVWAVGDAGAPVSGLQLALDSAVPVGAGLSSSAAVECAVALAAAELAGSEMFDGPTGLQQLARVAQRAENEFVGVPCGLMDQMASAAGQAGNLLFFDVGAGTIEQVPFDPTAVGLTLLVIDTRAHHSLADGEYARRRASCERATAVLGLTSLREIDDLDAALAVLAVEQDGAVLTKRVRHVVTENARVEAVVAFLRDGEMSSIAADLTASHRSLQHDFEVSSIELDLAVDAALDAGALGARMTGGGFGGSAIALVDTADAAEITRAVEHAFLDAALDAPVSRSYSPSAGARRDT</sequence>
<keyword evidence="9" id="KW-0119">Carbohydrate metabolism</keyword>
<protein>
    <recommendedName>
        <fullName evidence="10">Galactokinase</fullName>
        <ecNumber evidence="10">2.7.1.6</ecNumber>
    </recommendedName>
</protein>
<evidence type="ECO:0000313" key="14">
    <source>
        <dbReference type="EMBL" id="XCG64157.1"/>
    </source>
</evidence>
<dbReference type="PANTHER" id="PTHR10457:SF7">
    <property type="entry name" value="GALACTOKINASE-RELATED"/>
    <property type="match status" value="1"/>
</dbReference>
<evidence type="ECO:0000256" key="8">
    <source>
        <dbReference type="ARBA" id="ARBA00023144"/>
    </source>
</evidence>
<dbReference type="Gene3D" id="3.30.230.10">
    <property type="match status" value="1"/>
</dbReference>
<dbReference type="EC" id="2.7.1.6" evidence="10"/>
<dbReference type="NCBIfam" id="TIGR00131">
    <property type="entry name" value="gal_kin"/>
    <property type="match status" value="1"/>
</dbReference>
<evidence type="ECO:0000256" key="10">
    <source>
        <dbReference type="NCBIfam" id="TIGR00131"/>
    </source>
</evidence>
<reference evidence="14" key="1">
    <citation type="submission" date="2024-05" db="EMBL/GenBank/DDBJ databases">
        <authorList>
            <person name="Cai S.Y."/>
            <person name="Jin L.M."/>
            <person name="Li H.R."/>
        </authorList>
    </citation>
    <scope>NUCLEOTIDE SEQUENCE</scope>
    <source>
        <strain evidence="14">A5-74</strain>
    </source>
</reference>
<dbReference type="GO" id="GO:0005524">
    <property type="term" value="F:ATP binding"/>
    <property type="evidence" value="ECO:0007669"/>
    <property type="project" value="UniProtKB-UniRule"/>
</dbReference>
<dbReference type="GO" id="GO:0004335">
    <property type="term" value="F:galactokinase activity"/>
    <property type="evidence" value="ECO:0007669"/>
    <property type="project" value="UniProtKB-UniRule"/>
</dbReference>
<dbReference type="InterPro" id="IPR006206">
    <property type="entry name" value="Mevalonate/galactokinase"/>
</dbReference>
<evidence type="ECO:0000256" key="3">
    <source>
        <dbReference type="ARBA" id="ARBA00022723"/>
    </source>
</evidence>
<evidence type="ECO:0000259" key="13">
    <source>
        <dbReference type="Pfam" id="PF10509"/>
    </source>
</evidence>
<feature type="domain" description="GHMP kinase C-terminal" evidence="12">
    <location>
        <begin position="298"/>
        <end position="372"/>
    </location>
</feature>
<dbReference type="SUPFAM" id="SSF55060">
    <property type="entry name" value="GHMP Kinase, C-terminal domain"/>
    <property type="match status" value="1"/>
</dbReference>
<evidence type="ECO:0000259" key="12">
    <source>
        <dbReference type="Pfam" id="PF08544"/>
    </source>
</evidence>
<evidence type="ECO:0000259" key="11">
    <source>
        <dbReference type="Pfam" id="PF00288"/>
    </source>
</evidence>
<dbReference type="FunFam" id="3.30.70.890:FF:000001">
    <property type="entry name" value="Galactokinase"/>
    <property type="match status" value="1"/>
</dbReference>
<organism evidence="14">
    <name type="scientific">Nakamurella sp. A5-74</name>
    <dbReference type="NCBI Taxonomy" id="3158264"/>
    <lineage>
        <taxon>Bacteria</taxon>
        <taxon>Bacillati</taxon>
        <taxon>Actinomycetota</taxon>
        <taxon>Actinomycetes</taxon>
        <taxon>Nakamurellales</taxon>
        <taxon>Nakamurellaceae</taxon>
        <taxon>Nakamurella</taxon>
    </lineage>
</organism>
<dbReference type="InterPro" id="IPR000705">
    <property type="entry name" value="Galactokinase"/>
</dbReference>
<dbReference type="PRINTS" id="PR00473">
    <property type="entry name" value="GALCTOKINASE"/>
</dbReference>
<dbReference type="InterPro" id="IPR036554">
    <property type="entry name" value="GHMP_kinase_C_sf"/>
</dbReference>
<dbReference type="InterPro" id="IPR014721">
    <property type="entry name" value="Ribsml_uS5_D2-typ_fold_subgr"/>
</dbReference>
<feature type="domain" description="Galactokinase N-terminal" evidence="13">
    <location>
        <begin position="14"/>
        <end position="61"/>
    </location>
</feature>
<keyword evidence="6" id="KW-0067">ATP-binding</keyword>
<dbReference type="SUPFAM" id="SSF54211">
    <property type="entry name" value="Ribosomal protein S5 domain 2-like"/>
    <property type="match status" value="1"/>
</dbReference>
<evidence type="ECO:0000256" key="2">
    <source>
        <dbReference type="ARBA" id="ARBA00022679"/>
    </source>
</evidence>
<keyword evidence="2 14" id="KW-0808">Transferase</keyword>
<accession>A0AAU8DPD6</accession>
<feature type="domain" description="GHMP kinase N-terminal" evidence="11">
    <location>
        <begin position="102"/>
        <end position="191"/>
    </location>
</feature>
<dbReference type="Pfam" id="PF10509">
    <property type="entry name" value="GalKase_gal_bdg"/>
    <property type="match status" value="1"/>
</dbReference>
<name>A0AAU8DPD6_9ACTN</name>
<dbReference type="InterPro" id="IPR006203">
    <property type="entry name" value="GHMP_knse_ATP-bd_CS"/>
</dbReference>
<dbReference type="PROSITE" id="PS00106">
    <property type="entry name" value="GALACTOKINASE"/>
    <property type="match status" value="1"/>
</dbReference>
<evidence type="ECO:0000256" key="9">
    <source>
        <dbReference type="ARBA" id="ARBA00023277"/>
    </source>
</evidence>
<dbReference type="RefSeq" id="WP_353649770.1">
    <property type="nucleotide sequence ID" value="NZ_CP159218.1"/>
</dbReference>
<comment type="similarity">
    <text evidence="1">Belongs to the GHMP kinase family. GalK subfamily.</text>
</comment>
<keyword evidence="4" id="KW-0547">Nucleotide-binding</keyword>
<evidence type="ECO:0000256" key="5">
    <source>
        <dbReference type="ARBA" id="ARBA00022777"/>
    </source>
</evidence>